<comment type="caution">
    <text evidence="1">The sequence shown here is derived from an EMBL/GenBank/DDBJ whole genome shotgun (WGS) entry which is preliminary data.</text>
</comment>
<name>A0ABV7LSJ3_9GAMM</name>
<gene>
    <name evidence="1" type="ORF">ACFOEV_17925</name>
</gene>
<dbReference type="Pfam" id="PF05402">
    <property type="entry name" value="PqqD"/>
    <property type="match status" value="1"/>
</dbReference>
<accession>A0ABV7LSJ3</accession>
<organism evidence="1 2">
    <name type="scientific">Litchfieldella rifensis</name>
    <dbReference type="NCBI Taxonomy" id="762643"/>
    <lineage>
        <taxon>Bacteria</taxon>
        <taxon>Pseudomonadati</taxon>
        <taxon>Pseudomonadota</taxon>
        <taxon>Gammaproteobacteria</taxon>
        <taxon>Oceanospirillales</taxon>
        <taxon>Halomonadaceae</taxon>
        <taxon>Litchfieldella</taxon>
    </lineage>
</organism>
<dbReference type="InterPro" id="IPR008792">
    <property type="entry name" value="PQQD"/>
</dbReference>
<evidence type="ECO:0000313" key="2">
    <source>
        <dbReference type="Proteomes" id="UP001595579"/>
    </source>
</evidence>
<proteinExistence type="predicted"/>
<sequence>MLMVMGSLPDNNGDIFTMSTIISTSLVTRNPDLVAANIDGDVVMMSIEQGEYYGITGVGSRAWELLASPIAVVDIARVICAEYDTDEDTCLADMQSFVEELLQLGLVSVVKQ</sequence>
<dbReference type="Gene3D" id="1.10.10.1150">
    <property type="entry name" value="Coenzyme PQQ synthesis protein D (PqqD)"/>
    <property type="match status" value="1"/>
</dbReference>
<dbReference type="RefSeq" id="WP_386776248.1">
    <property type="nucleotide sequence ID" value="NZ_JBHRUG010000031.1"/>
</dbReference>
<dbReference type="EMBL" id="JBHRUG010000031">
    <property type="protein sequence ID" value="MFC3285482.1"/>
    <property type="molecule type" value="Genomic_DNA"/>
</dbReference>
<evidence type="ECO:0000313" key="1">
    <source>
        <dbReference type="EMBL" id="MFC3285482.1"/>
    </source>
</evidence>
<dbReference type="InterPro" id="IPR041881">
    <property type="entry name" value="PqqD_sf"/>
</dbReference>
<reference evidence="2" key="1">
    <citation type="journal article" date="2019" name="Int. J. Syst. Evol. Microbiol.">
        <title>The Global Catalogue of Microorganisms (GCM) 10K type strain sequencing project: providing services to taxonomists for standard genome sequencing and annotation.</title>
        <authorList>
            <consortium name="The Broad Institute Genomics Platform"/>
            <consortium name="The Broad Institute Genome Sequencing Center for Infectious Disease"/>
            <person name="Wu L."/>
            <person name="Ma J."/>
        </authorList>
    </citation>
    <scope>NUCLEOTIDE SEQUENCE [LARGE SCALE GENOMIC DNA]</scope>
    <source>
        <strain evidence="2">CECT 7698</strain>
    </source>
</reference>
<keyword evidence="2" id="KW-1185">Reference proteome</keyword>
<dbReference type="Proteomes" id="UP001595579">
    <property type="component" value="Unassembled WGS sequence"/>
</dbReference>
<protein>
    <submittedName>
        <fullName evidence="1">PqqD family peptide modification chaperone</fullName>
    </submittedName>
</protein>